<comment type="caution">
    <text evidence="2">The sequence shown here is derived from an EMBL/GenBank/DDBJ whole genome shotgun (WGS) entry which is preliminary data.</text>
</comment>
<dbReference type="EMBL" id="VSSQ01001358">
    <property type="protein sequence ID" value="MPM07635.1"/>
    <property type="molecule type" value="Genomic_DNA"/>
</dbReference>
<proteinExistence type="predicted"/>
<dbReference type="PANTHER" id="PTHR43236">
    <property type="entry name" value="ANTITOXIN HIGA1"/>
    <property type="match status" value="1"/>
</dbReference>
<organism evidence="2">
    <name type="scientific">bioreactor metagenome</name>
    <dbReference type="NCBI Taxonomy" id="1076179"/>
    <lineage>
        <taxon>unclassified sequences</taxon>
        <taxon>metagenomes</taxon>
        <taxon>ecological metagenomes</taxon>
    </lineage>
</organism>
<dbReference type="PANTHER" id="PTHR43236:SF2">
    <property type="entry name" value="BLL0069 PROTEIN"/>
    <property type="match status" value="1"/>
</dbReference>
<gene>
    <name evidence="2" type="ORF">SDC9_53942</name>
</gene>
<dbReference type="Gene3D" id="1.10.10.2910">
    <property type="match status" value="1"/>
</dbReference>
<protein>
    <recommendedName>
        <fullName evidence="1">IrrE N-terminal-like domain-containing protein</fullName>
    </recommendedName>
</protein>
<dbReference type="Pfam" id="PF06114">
    <property type="entry name" value="Peptidase_M78"/>
    <property type="match status" value="1"/>
</dbReference>
<evidence type="ECO:0000313" key="2">
    <source>
        <dbReference type="EMBL" id="MPM07635.1"/>
    </source>
</evidence>
<dbReference type="InterPro" id="IPR052345">
    <property type="entry name" value="Rad_response_metalloprotease"/>
</dbReference>
<sequence>MRLNPDYQQPIIEALIVLEDAGIDRFPVSLHAIQYQFRNLFQIKSYGSLMEQSGISREECFNYLGSEDGAVVSVGGNGKYIIYYNEKMSKRRTRFTIAHEMGHIFLAHHDEYQKSILARSGVGELLYNRLENEASCFARNLLCPAYHVEKLLESHGISKASRKKDGWVRTKWTQITENLEVIFHAEDLVESAFDVSAAAAEARIAFLRTDLKKCNDYSINFKPTEHIKHSAAWHCSYCGWVRLPGSSRCFECGKEHFSFKVSPSGFSYRDLGVNSQTQFSPCPVCGNEIFSADAGYCRICGTPLTNPCTHDPTHLNHPEAKHCYACGKPTAFKDSEYHIQIKQSLEKHTEGDFSMIYESDVEYDPKTNKVTRCPRCDNEQINADASYCRICGLPLVNNCIPGLWEDDFGNSYPRDTHVNLPDSRFCEQCGEPTVYFQNKLLKTYRESQGLPEAENDVDEFDPDIPF</sequence>
<dbReference type="InterPro" id="IPR010359">
    <property type="entry name" value="IrrE_HExxH"/>
</dbReference>
<evidence type="ECO:0000259" key="1">
    <source>
        <dbReference type="Pfam" id="PF06114"/>
    </source>
</evidence>
<feature type="domain" description="IrrE N-terminal-like" evidence="1">
    <location>
        <begin position="77"/>
        <end position="150"/>
    </location>
</feature>
<accession>A0A644WUP2</accession>
<reference evidence="2" key="1">
    <citation type="submission" date="2019-08" db="EMBL/GenBank/DDBJ databases">
        <authorList>
            <person name="Kucharzyk K."/>
            <person name="Murdoch R.W."/>
            <person name="Higgins S."/>
            <person name="Loffler F."/>
        </authorList>
    </citation>
    <scope>NUCLEOTIDE SEQUENCE</scope>
</reference>
<name>A0A644WUP2_9ZZZZ</name>
<dbReference type="AlphaFoldDB" id="A0A644WUP2"/>